<comment type="subcellular location">
    <subcellularLocation>
        <location evidence="1">Golgi apparatus membrane</location>
        <topology evidence="1">Single-pass type II membrane protein</topology>
    </subcellularLocation>
    <subcellularLocation>
        <location evidence="12">Golgi apparatus</location>
        <location evidence="12">Golgi stack membrane</location>
        <topology evidence="12">Single-pass type II membrane protein</topology>
    </subcellularLocation>
</comment>
<name>A0AA85JG10_TRIRE</name>
<evidence type="ECO:0000313" key="17">
    <source>
        <dbReference type="WBParaSite" id="TREG1_27960.4"/>
    </source>
</evidence>
<dbReference type="InterPro" id="IPR001503">
    <property type="entry name" value="Glyco_trans_10"/>
</dbReference>
<dbReference type="Pfam" id="PF00852">
    <property type="entry name" value="Glyco_transf_10"/>
    <property type="match status" value="1"/>
</dbReference>
<evidence type="ECO:0000259" key="14">
    <source>
        <dbReference type="Pfam" id="PF17039"/>
    </source>
</evidence>
<accession>A0AA85JG10</accession>
<comment type="pathway">
    <text evidence="2">Protein modification; protein glycosylation.</text>
</comment>
<evidence type="ECO:0000256" key="1">
    <source>
        <dbReference type="ARBA" id="ARBA00004323"/>
    </source>
</evidence>
<evidence type="ECO:0000313" key="16">
    <source>
        <dbReference type="WBParaSite" id="TREG1_27960.1"/>
    </source>
</evidence>
<dbReference type="GO" id="GO:0032580">
    <property type="term" value="C:Golgi cisterna membrane"/>
    <property type="evidence" value="ECO:0007669"/>
    <property type="project" value="UniProtKB-SubCell"/>
</dbReference>
<dbReference type="Proteomes" id="UP000050795">
    <property type="component" value="Unassembled WGS sequence"/>
</dbReference>
<feature type="domain" description="Fucosyltransferase C-terminal" evidence="13">
    <location>
        <begin position="225"/>
        <end position="402"/>
    </location>
</feature>
<keyword evidence="4 12" id="KW-0328">Glycosyltransferase</keyword>
<keyword evidence="11" id="KW-0325">Glycoprotein</keyword>
<evidence type="ECO:0000259" key="13">
    <source>
        <dbReference type="Pfam" id="PF00852"/>
    </source>
</evidence>
<evidence type="ECO:0000256" key="9">
    <source>
        <dbReference type="ARBA" id="ARBA00023034"/>
    </source>
</evidence>
<keyword evidence="9 12" id="KW-0333">Golgi apparatus</keyword>
<evidence type="ECO:0000256" key="11">
    <source>
        <dbReference type="ARBA" id="ARBA00023180"/>
    </source>
</evidence>
<keyword evidence="6 12" id="KW-0812">Transmembrane</keyword>
<keyword evidence="10 12" id="KW-0472">Membrane</keyword>
<comment type="similarity">
    <text evidence="3 12">Belongs to the glycosyltransferase 10 family.</text>
</comment>
<evidence type="ECO:0000313" key="18">
    <source>
        <dbReference type="WBParaSite" id="TREG1_27960.5"/>
    </source>
</evidence>
<feature type="domain" description="Fucosyltransferase N-terminal" evidence="14">
    <location>
        <begin position="117"/>
        <end position="199"/>
    </location>
</feature>
<organism evidence="15 18">
    <name type="scientific">Trichobilharzia regenti</name>
    <name type="common">Nasal bird schistosome</name>
    <dbReference type="NCBI Taxonomy" id="157069"/>
    <lineage>
        <taxon>Eukaryota</taxon>
        <taxon>Metazoa</taxon>
        <taxon>Spiralia</taxon>
        <taxon>Lophotrochozoa</taxon>
        <taxon>Platyhelminthes</taxon>
        <taxon>Trematoda</taxon>
        <taxon>Digenea</taxon>
        <taxon>Strigeidida</taxon>
        <taxon>Schistosomatoidea</taxon>
        <taxon>Schistosomatidae</taxon>
        <taxon>Trichobilharzia</taxon>
    </lineage>
</organism>
<dbReference type="Gene3D" id="3.40.50.11660">
    <property type="entry name" value="Glycosyl transferase family 10, C-terminal domain"/>
    <property type="match status" value="1"/>
</dbReference>
<reference evidence="15" key="1">
    <citation type="submission" date="2022-06" db="EMBL/GenBank/DDBJ databases">
        <authorList>
            <person name="Berger JAMES D."/>
            <person name="Berger JAMES D."/>
        </authorList>
    </citation>
    <scope>NUCLEOTIDE SEQUENCE [LARGE SCALE GENOMIC DNA]</scope>
</reference>
<dbReference type="GO" id="GO:0008417">
    <property type="term" value="F:fucosyltransferase activity"/>
    <property type="evidence" value="ECO:0007669"/>
    <property type="project" value="InterPro"/>
</dbReference>
<feature type="transmembrane region" description="Helical" evidence="12">
    <location>
        <begin position="6"/>
        <end position="24"/>
    </location>
</feature>
<evidence type="ECO:0000256" key="6">
    <source>
        <dbReference type="ARBA" id="ARBA00022692"/>
    </source>
</evidence>
<evidence type="ECO:0000256" key="5">
    <source>
        <dbReference type="ARBA" id="ARBA00022679"/>
    </source>
</evidence>
<evidence type="ECO:0000256" key="8">
    <source>
        <dbReference type="ARBA" id="ARBA00022989"/>
    </source>
</evidence>
<evidence type="ECO:0000313" key="15">
    <source>
        <dbReference type="Proteomes" id="UP000050795"/>
    </source>
</evidence>
<dbReference type="SUPFAM" id="SSF53756">
    <property type="entry name" value="UDP-Glycosyltransferase/glycogen phosphorylase"/>
    <property type="match status" value="1"/>
</dbReference>
<dbReference type="InterPro" id="IPR031481">
    <property type="entry name" value="Glyco_tran_10_N"/>
</dbReference>
<evidence type="ECO:0000256" key="3">
    <source>
        <dbReference type="ARBA" id="ARBA00008919"/>
    </source>
</evidence>
<keyword evidence="8 12" id="KW-1133">Transmembrane helix</keyword>
<dbReference type="AlphaFoldDB" id="A0AA85JG10"/>
<dbReference type="WBParaSite" id="TREG1_27960.5">
    <property type="protein sequence ID" value="TREG1_27960.5"/>
    <property type="gene ID" value="TREG1_27960"/>
</dbReference>
<dbReference type="FunFam" id="3.40.50.11660:FF:000004">
    <property type="entry name" value="Glycoprotein 3-alpha-L-fucosyltransferase A"/>
    <property type="match status" value="1"/>
</dbReference>
<evidence type="ECO:0000256" key="10">
    <source>
        <dbReference type="ARBA" id="ARBA00023136"/>
    </source>
</evidence>
<proteinExistence type="inferred from homology"/>
<dbReference type="GO" id="GO:0000139">
    <property type="term" value="C:Golgi membrane"/>
    <property type="evidence" value="ECO:0007669"/>
    <property type="project" value="UniProtKB-SubCell"/>
</dbReference>
<reference evidence="16 17" key="2">
    <citation type="submission" date="2023-11" db="UniProtKB">
        <authorList>
            <consortium name="WormBaseParasite"/>
        </authorList>
    </citation>
    <scope>IDENTIFICATION</scope>
</reference>
<dbReference type="WBParaSite" id="TREG1_27960.1">
    <property type="protein sequence ID" value="TREG1_27960.1"/>
    <property type="gene ID" value="TREG1_27960"/>
</dbReference>
<protein>
    <recommendedName>
        <fullName evidence="12">Fucosyltransferase</fullName>
        <ecNumber evidence="12">2.4.1.-</ecNumber>
    </recommendedName>
</protein>
<dbReference type="Pfam" id="PF17039">
    <property type="entry name" value="Glyco_tran_10_N"/>
    <property type="match status" value="1"/>
</dbReference>
<dbReference type="WBParaSite" id="TREG1_27960.4">
    <property type="protein sequence ID" value="TREG1_27960.4"/>
    <property type="gene ID" value="TREG1_27960"/>
</dbReference>
<dbReference type="PANTHER" id="PTHR48438">
    <property type="entry name" value="ALPHA-(1,3)-FUCOSYLTRANSFERASE C-RELATED"/>
    <property type="match status" value="1"/>
</dbReference>
<sequence>MNKTKVGFVLGIIVTLLWCLNYVVRRNFLQSEQLSSALPTQSMKSFVTNSSRIPTNWSQKKKRTKQRYISSQMERNENKLTLGFTEKYLENLYDNKKRESGIKKKLIVNYGRIQITTISNFSSCHACECELTFDRSKWQESDIVILTDQTYPHGERRPNQLWFIFVHESPLHVSIADYLGNKVNYTITFRTDSSVYLPYHNYKPIDPTHGPDTRYPLPSRNYATGKTKMAAWFVTNCFGKSPRNQYVQELSKHLKIDIYGRCGTKSCPRTSETECFKLLEKDYKFYLSFENSLCPDYITEKLFRNGYMNNIVPVVMGASVEEYERVSPAHSFIHVDQFESPAKLAEYLKYLDRNDTAYNEYFAWHGHGVIDDWKPRPMCLLCLFAHVVDQLQPHSFPNVSQWWNGACNGRKLRWNPSSR</sequence>
<keyword evidence="7" id="KW-0735">Signal-anchor</keyword>
<dbReference type="PANTHER" id="PTHR48438:SF1">
    <property type="entry name" value="ALPHA-(1,3)-FUCOSYLTRANSFERASE C-RELATED"/>
    <property type="match status" value="1"/>
</dbReference>
<dbReference type="InterPro" id="IPR055270">
    <property type="entry name" value="Glyco_tran_10_C"/>
</dbReference>
<keyword evidence="15" id="KW-1185">Reference proteome</keyword>
<evidence type="ECO:0000256" key="4">
    <source>
        <dbReference type="ARBA" id="ARBA00022676"/>
    </source>
</evidence>
<dbReference type="InterPro" id="IPR038577">
    <property type="entry name" value="GT10-like_C_sf"/>
</dbReference>
<dbReference type="EC" id="2.4.1.-" evidence="12"/>
<evidence type="ECO:0000256" key="12">
    <source>
        <dbReference type="RuleBase" id="RU003832"/>
    </source>
</evidence>
<evidence type="ECO:0000256" key="2">
    <source>
        <dbReference type="ARBA" id="ARBA00004922"/>
    </source>
</evidence>
<evidence type="ECO:0000256" key="7">
    <source>
        <dbReference type="ARBA" id="ARBA00022968"/>
    </source>
</evidence>
<keyword evidence="5 12" id="KW-0808">Transferase</keyword>